<evidence type="ECO:0000313" key="2">
    <source>
        <dbReference type="Proteomes" id="UP000050792"/>
    </source>
</evidence>
<accession>A0A183QLF4</accession>
<proteinExistence type="predicted"/>
<feature type="region of interest" description="Disordered" evidence="1">
    <location>
        <begin position="550"/>
        <end position="615"/>
    </location>
</feature>
<feature type="compositionally biased region" description="Polar residues" evidence="1">
    <location>
        <begin position="595"/>
        <end position="615"/>
    </location>
</feature>
<sequence length="779" mass="89525">MFHYTETDPSCFYPHSNKTQKDTQRFSMKTNDCFLIRSLKNYDPSIQTNNDAPYLVPEYNTSNSNNTILTIHKLDSSFQSKLDPSKSVGHIHDQLNIQSGYEPQINERRNPGNLDQVHRITDEQQRYITEIKFYLYNKRIMNSDHLNDSFSEGISYVKAIPCKIIHSQYNHSAKVHYPQDISLPFVSATNSVSVSFTLPSLKGIEDCSNSSKDSYPYSGKQSIGIQFKLFEQTQELKEIVIQTTYNDMETCFQAKKSKYSSEKTSVSLNEQQNNDGSFSSKQTPNQGTYNQGESNSLNDNIVNYVNQRGEFDNVDTIDIDNRTYVCSCHHFCCLSEGTNPTQNEDHDVQHEDECMEQFEVDNYSNNHTLTFKKRDESSQFSFNVMNVDSNKQSCQSNNRKSVVYSNTKKETCYDSMMDECNVICTSSTSEHKTNSDLLVDNLFKRDSQDEKSYILHRWLHEQVAYSTEGHISTVSDKIPSLKVNRSPTSLEYQILNSVDSKHSILSKDIIEKETKFSNIISRSVGSLSSSSFTLSMSHINSISKKNNQSNKYYTTKSQDGLGSSKEKHEKLFNSSPCGSSTHTLHNEQSKKQRKPSNILSSRAQSKSNSFPINSSKLQNHLSNHYVIDDKKDQQSNQRRLSSISKNRFLDKTVEMLTSTRRSNYLTYSNADPFTINNNNNNNDLAKVFELDPYDDIIKSYYNTTDRRIKSISIKTNCIIQINGPFTTFYKHAKSSIVNLSKIKYQCHIYGFNEKMLEKCINFMKETFPNSLLHFYEKKG</sequence>
<feature type="compositionally biased region" description="Polar residues" evidence="1">
    <location>
        <begin position="572"/>
        <end position="583"/>
    </location>
</feature>
<evidence type="ECO:0000313" key="3">
    <source>
        <dbReference type="WBParaSite" id="SRDH1_98520.1"/>
    </source>
</evidence>
<dbReference type="Proteomes" id="UP000050792">
    <property type="component" value="Unassembled WGS sequence"/>
</dbReference>
<protein>
    <submittedName>
        <fullName evidence="3">C2H2-type domain-containing protein</fullName>
    </submittedName>
</protein>
<keyword evidence="2" id="KW-1185">Reference proteome</keyword>
<evidence type="ECO:0000256" key="1">
    <source>
        <dbReference type="SAM" id="MobiDB-lite"/>
    </source>
</evidence>
<dbReference type="WBParaSite" id="SRDH1_98520.1">
    <property type="protein sequence ID" value="SRDH1_98520.1"/>
    <property type="gene ID" value="SRDH1_98520"/>
</dbReference>
<name>A0A183QLF4_9TREM</name>
<reference evidence="3" key="2">
    <citation type="submission" date="2023-11" db="UniProtKB">
        <authorList>
            <consortium name="WormBaseParasite"/>
        </authorList>
    </citation>
    <scope>IDENTIFICATION</scope>
</reference>
<reference evidence="2" key="1">
    <citation type="submission" date="2022-06" db="EMBL/GenBank/DDBJ databases">
        <authorList>
            <person name="Berger JAMES D."/>
            <person name="Berger JAMES D."/>
        </authorList>
    </citation>
    <scope>NUCLEOTIDE SEQUENCE [LARGE SCALE GENOMIC DNA]</scope>
</reference>
<organism evidence="2 3">
    <name type="scientific">Schistosoma rodhaini</name>
    <dbReference type="NCBI Taxonomy" id="6188"/>
    <lineage>
        <taxon>Eukaryota</taxon>
        <taxon>Metazoa</taxon>
        <taxon>Spiralia</taxon>
        <taxon>Lophotrochozoa</taxon>
        <taxon>Platyhelminthes</taxon>
        <taxon>Trematoda</taxon>
        <taxon>Digenea</taxon>
        <taxon>Strigeidida</taxon>
        <taxon>Schistosomatoidea</taxon>
        <taxon>Schistosomatidae</taxon>
        <taxon>Schistosoma</taxon>
    </lineage>
</organism>
<feature type="region of interest" description="Disordered" evidence="1">
    <location>
        <begin position="263"/>
        <end position="297"/>
    </location>
</feature>
<dbReference type="AlphaFoldDB" id="A0A183QLF4"/>